<evidence type="ECO:0000256" key="3">
    <source>
        <dbReference type="ARBA" id="ARBA00004496"/>
    </source>
</evidence>
<name>A0A0B7J0Y3_9PROT</name>
<comment type="subcellular location">
    <subcellularLocation>
        <location evidence="3 16">Cytoplasm</location>
    </subcellularLocation>
</comment>
<comment type="function">
    <text evidence="16">Catalyzes the phosphorylation of pantothenate (Pan), the first step in CoA biosynthesis.</text>
</comment>
<dbReference type="PANTHER" id="PTHR34265:SF1">
    <property type="entry name" value="TYPE III PANTOTHENATE KINASE"/>
    <property type="match status" value="1"/>
</dbReference>
<keyword evidence="7 16" id="KW-0963">Cytoplasm</keyword>
<keyword evidence="9 16" id="KW-0547">Nucleotide-binding</keyword>
<dbReference type="HOGENOM" id="CLU_066627_0_0_4"/>
<feature type="binding site" evidence="16">
    <location>
        <position position="89"/>
    </location>
    <ligand>
        <name>substrate</name>
    </ligand>
</feature>
<dbReference type="PANTHER" id="PTHR34265">
    <property type="entry name" value="TYPE III PANTOTHENATE KINASE"/>
    <property type="match status" value="1"/>
</dbReference>
<dbReference type="STRING" id="1581680.BN1209_1275"/>
<dbReference type="CDD" id="cd24015">
    <property type="entry name" value="ASKHA_NBD_PanK-III"/>
    <property type="match status" value="1"/>
</dbReference>
<dbReference type="GO" id="GO:0005737">
    <property type="term" value="C:cytoplasm"/>
    <property type="evidence" value="ECO:0007669"/>
    <property type="project" value="UniProtKB-SubCell"/>
</dbReference>
<dbReference type="NCBIfam" id="TIGR00671">
    <property type="entry name" value="baf"/>
    <property type="match status" value="1"/>
</dbReference>
<feature type="active site" description="Proton acceptor" evidence="16">
    <location>
        <position position="98"/>
    </location>
</feature>
<feature type="binding site" evidence="16">
    <location>
        <begin position="96"/>
        <end position="99"/>
    </location>
    <ligand>
        <name>substrate</name>
    </ligand>
</feature>
<dbReference type="GO" id="GO:0015937">
    <property type="term" value="P:coenzyme A biosynthetic process"/>
    <property type="evidence" value="ECO:0007669"/>
    <property type="project" value="UniProtKB-UniRule"/>
</dbReference>
<evidence type="ECO:0000256" key="15">
    <source>
        <dbReference type="ARBA" id="ARBA00040883"/>
    </source>
</evidence>
<evidence type="ECO:0000256" key="16">
    <source>
        <dbReference type="HAMAP-Rule" id="MF_01274"/>
    </source>
</evidence>
<evidence type="ECO:0000256" key="8">
    <source>
        <dbReference type="ARBA" id="ARBA00022679"/>
    </source>
</evidence>
<evidence type="ECO:0000256" key="7">
    <source>
        <dbReference type="ARBA" id="ARBA00022490"/>
    </source>
</evidence>
<dbReference type="SUPFAM" id="SSF53067">
    <property type="entry name" value="Actin-like ATPase domain"/>
    <property type="match status" value="2"/>
</dbReference>
<keyword evidence="12 16" id="KW-0630">Potassium</keyword>
<comment type="pathway">
    <text evidence="4 16">Cofactor biosynthesis; coenzyme A biosynthesis; CoA from (R)-pantothenate: step 1/5.</text>
</comment>
<evidence type="ECO:0000256" key="2">
    <source>
        <dbReference type="ARBA" id="ARBA00001958"/>
    </source>
</evidence>
<dbReference type="RefSeq" id="WP_045751431.1">
    <property type="nucleotide sequence ID" value="NZ_LN794158.1"/>
</dbReference>
<dbReference type="EC" id="2.7.1.33" evidence="6 16"/>
<evidence type="ECO:0000256" key="10">
    <source>
        <dbReference type="ARBA" id="ARBA00022777"/>
    </source>
</evidence>
<dbReference type="Gene3D" id="3.30.420.40">
    <property type="match status" value="2"/>
</dbReference>
<dbReference type="InterPro" id="IPR004619">
    <property type="entry name" value="Type_III_PanK"/>
</dbReference>
<comment type="similarity">
    <text evidence="14 16">Belongs to the type III pantothenate kinase family.</text>
</comment>
<comment type="caution">
    <text evidence="16">Lacks conserved residue(s) required for the propagation of feature annotation.</text>
</comment>
<dbReference type="GO" id="GO:0005524">
    <property type="term" value="F:ATP binding"/>
    <property type="evidence" value="ECO:0007669"/>
    <property type="project" value="UniProtKB-UniRule"/>
</dbReference>
<reference evidence="18" key="1">
    <citation type="submission" date="2014-12" db="EMBL/GenBank/DDBJ databases">
        <authorList>
            <person name="Salcher M.M."/>
        </authorList>
    </citation>
    <scope>NUCLEOTIDE SEQUENCE [LARGE SCALE GENOMIC DNA]</scope>
    <source>
        <strain evidence="18">MMS-10A-171</strain>
    </source>
</reference>
<proteinExistence type="inferred from homology"/>
<feature type="binding site" evidence="16">
    <location>
        <position position="172"/>
    </location>
    <ligand>
        <name>substrate</name>
    </ligand>
</feature>
<accession>A0A0B7J0Y3</accession>
<evidence type="ECO:0000256" key="14">
    <source>
        <dbReference type="ARBA" id="ARBA00038036"/>
    </source>
</evidence>
<organism evidence="17 18">
    <name type="scientific">Candidatus Methylopumilus turicensis</name>
    <dbReference type="NCBI Taxonomy" id="1581680"/>
    <lineage>
        <taxon>Bacteria</taxon>
        <taxon>Pseudomonadati</taxon>
        <taxon>Pseudomonadota</taxon>
        <taxon>Betaproteobacteria</taxon>
        <taxon>Nitrosomonadales</taxon>
        <taxon>Methylophilaceae</taxon>
        <taxon>Candidatus Methylopumilus</taxon>
    </lineage>
</organism>
<keyword evidence="13 16" id="KW-0173">Coenzyme A biosynthesis</keyword>
<comment type="cofactor">
    <cofactor evidence="2">
        <name>K(+)</name>
        <dbReference type="ChEBI" id="CHEBI:29103"/>
    </cofactor>
</comment>
<keyword evidence="10 16" id="KW-0418">Kinase</keyword>
<keyword evidence="8 16" id="KW-0808">Transferase</keyword>
<gene>
    <name evidence="16 17" type="primary">coaX</name>
    <name evidence="17" type="ORF">BN1209_1275</name>
</gene>
<dbReference type="InterPro" id="IPR043129">
    <property type="entry name" value="ATPase_NBD"/>
</dbReference>
<dbReference type="Proteomes" id="UP000056322">
    <property type="component" value="Chromosome 1"/>
</dbReference>
<sequence length="246" mass="26027">MLAIDSGNTRTKWAVFADDGRIQEAGVCLNAELAAFVIPPSWQLCKHAIVANVAGERVAASMTALLKKAGLSYVWAKAEAETLGLKNKYEVPESLGVDRWAALLAAFKRYLNQPACLVVNAGTALTIDAIYQNAFIGGLIVPGFSMMQNALLQNTSAVNPQSGQAKTFPLNTADASYSGVLSAIVGAIVMQADKLESHCQDVPTVVITGGDAAMLMPILTQVFGAKPVLADNLVLEGLYLMERAKS</sequence>
<evidence type="ECO:0000313" key="18">
    <source>
        <dbReference type="Proteomes" id="UP000056322"/>
    </source>
</evidence>
<keyword evidence="11 16" id="KW-0067">ATP-binding</keyword>
<comment type="cofactor">
    <cofactor evidence="16">
        <name>NH4(+)</name>
        <dbReference type="ChEBI" id="CHEBI:28938"/>
    </cofactor>
    <cofactor evidence="16">
        <name>K(+)</name>
        <dbReference type="ChEBI" id="CHEBI:29103"/>
    </cofactor>
    <text evidence="16">A monovalent cation. Ammonium or potassium.</text>
</comment>
<dbReference type="KEGG" id="mbac:BN1209_1275"/>
<evidence type="ECO:0000256" key="13">
    <source>
        <dbReference type="ARBA" id="ARBA00022993"/>
    </source>
</evidence>
<evidence type="ECO:0000256" key="5">
    <source>
        <dbReference type="ARBA" id="ARBA00011738"/>
    </source>
</evidence>
<evidence type="ECO:0000256" key="4">
    <source>
        <dbReference type="ARBA" id="ARBA00005225"/>
    </source>
</evidence>
<evidence type="ECO:0000313" key="17">
    <source>
        <dbReference type="EMBL" id="CEN56313.1"/>
    </source>
</evidence>
<evidence type="ECO:0000256" key="9">
    <source>
        <dbReference type="ARBA" id="ARBA00022741"/>
    </source>
</evidence>
<protein>
    <recommendedName>
        <fullName evidence="15 16">Type III pantothenate kinase</fullName>
        <ecNumber evidence="6 16">2.7.1.33</ecNumber>
    </recommendedName>
    <alternativeName>
        <fullName evidence="16">PanK-III</fullName>
    </alternativeName>
    <alternativeName>
        <fullName evidence="16">Pantothenic acid kinase</fullName>
    </alternativeName>
</protein>
<dbReference type="EMBL" id="LN794158">
    <property type="protein sequence ID" value="CEN56313.1"/>
    <property type="molecule type" value="Genomic_DNA"/>
</dbReference>
<comment type="subunit">
    <text evidence="5 16">Homodimer.</text>
</comment>
<evidence type="ECO:0000256" key="1">
    <source>
        <dbReference type="ARBA" id="ARBA00001206"/>
    </source>
</evidence>
<dbReference type="Pfam" id="PF03309">
    <property type="entry name" value="Pan_kinase"/>
    <property type="match status" value="1"/>
</dbReference>
<dbReference type="OrthoDB" id="9781305at2"/>
<feature type="binding site" evidence="16">
    <location>
        <position position="123"/>
    </location>
    <ligand>
        <name>ATP</name>
        <dbReference type="ChEBI" id="CHEBI:30616"/>
    </ligand>
</feature>
<dbReference type="UniPathway" id="UPA00241">
    <property type="reaction ID" value="UER00352"/>
</dbReference>
<comment type="catalytic activity">
    <reaction evidence="1 16">
        <text>(R)-pantothenate + ATP = (R)-4'-phosphopantothenate + ADP + H(+)</text>
        <dbReference type="Rhea" id="RHEA:16373"/>
        <dbReference type="ChEBI" id="CHEBI:10986"/>
        <dbReference type="ChEBI" id="CHEBI:15378"/>
        <dbReference type="ChEBI" id="CHEBI:29032"/>
        <dbReference type="ChEBI" id="CHEBI:30616"/>
        <dbReference type="ChEBI" id="CHEBI:456216"/>
        <dbReference type="EC" id="2.7.1.33"/>
    </reaction>
</comment>
<evidence type="ECO:0000256" key="11">
    <source>
        <dbReference type="ARBA" id="ARBA00022840"/>
    </source>
</evidence>
<evidence type="ECO:0000256" key="6">
    <source>
        <dbReference type="ARBA" id="ARBA00012102"/>
    </source>
</evidence>
<dbReference type="GO" id="GO:0004594">
    <property type="term" value="F:pantothenate kinase activity"/>
    <property type="evidence" value="ECO:0007669"/>
    <property type="project" value="UniProtKB-UniRule"/>
</dbReference>
<keyword evidence="18" id="KW-1185">Reference proteome</keyword>
<evidence type="ECO:0000256" key="12">
    <source>
        <dbReference type="ARBA" id="ARBA00022958"/>
    </source>
</evidence>
<feature type="binding site" evidence="16">
    <location>
        <begin position="5"/>
        <end position="12"/>
    </location>
    <ligand>
        <name>ATP</name>
        <dbReference type="ChEBI" id="CHEBI:30616"/>
    </ligand>
</feature>
<dbReference type="AlphaFoldDB" id="A0A0B7J0Y3"/>
<dbReference type="HAMAP" id="MF_01274">
    <property type="entry name" value="Pantothen_kinase_3"/>
    <property type="match status" value="1"/>
</dbReference>